<dbReference type="AlphaFoldDB" id="A0ABD1MC99"/>
<dbReference type="Gene3D" id="3.30.200.20">
    <property type="entry name" value="Phosphorylase Kinase, domain 1"/>
    <property type="match status" value="1"/>
</dbReference>
<sequence length="150" mass="16931">MLLTLHRENEILQSPKLNCFTFNDLKSATRNFHPDCVLGEGGLGTVFKGWIDEKTLVPTKPGTGMAIAVKRLKQQTHHGHCDEWLNYNAKLSDVGLAKDEPDEVNCRVCAREMSIVQNYVYSFGVVLLELMSGRRALDFNRPISVRNLVE</sequence>
<evidence type="ECO:0000313" key="1">
    <source>
        <dbReference type="EMBL" id="KAL2333394.1"/>
    </source>
</evidence>
<dbReference type="PANTHER" id="PTHR45621">
    <property type="entry name" value="OS01G0588500 PROTEIN-RELATED"/>
    <property type="match status" value="1"/>
</dbReference>
<evidence type="ECO:0008006" key="3">
    <source>
        <dbReference type="Google" id="ProtNLM"/>
    </source>
</evidence>
<name>A0ABD1MC99_9FABA</name>
<accession>A0ABD1MC99</accession>
<dbReference type="Proteomes" id="UP001603857">
    <property type="component" value="Unassembled WGS sequence"/>
</dbReference>
<keyword evidence="2" id="KW-1185">Reference proteome</keyword>
<evidence type="ECO:0000313" key="2">
    <source>
        <dbReference type="Proteomes" id="UP001603857"/>
    </source>
</evidence>
<proteinExistence type="predicted"/>
<dbReference type="SUPFAM" id="SSF56112">
    <property type="entry name" value="Protein kinase-like (PK-like)"/>
    <property type="match status" value="1"/>
</dbReference>
<dbReference type="InterPro" id="IPR011009">
    <property type="entry name" value="Kinase-like_dom_sf"/>
</dbReference>
<reference evidence="1 2" key="1">
    <citation type="submission" date="2024-08" db="EMBL/GenBank/DDBJ databases">
        <title>Insights into the chromosomal genome structure of Flemingia macrophylla.</title>
        <authorList>
            <person name="Ding Y."/>
            <person name="Zhao Y."/>
            <person name="Bi W."/>
            <person name="Wu M."/>
            <person name="Zhao G."/>
            <person name="Gong Y."/>
            <person name="Li W."/>
            <person name="Zhang P."/>
        </authorList>
    </citation>
    <scope>NUCLEOTIDE SEQUENCE [LARGE SCALE GENOMIC DNA]</scope>
    <source>
        <strain evidence="1">DYQJB</strain>
        <tissue evidence="1">Leaf</tissue>
    </source>
</reference>
<protein>
    <recommendedName>
        <fullName evidence="3">Protein kinase domain-containing protein</fullName>
    </recommendedName>
</protein>
<dbReference type="InterPro" id="IPR050823">
    <property type="entry name" value="Plant_Ser_Thr_Prot_Kinase"/>
</dbReference>
<dbReference type="EMBL" id="JBGMDY010000005">
    <property type="protein sequence ID" value="KAL2333394.1"/>
    <property type="molecule type" value="Genomic_DNA"/>
</dbReference>
<gene>
    <name evidence="1" type="ORF">Fmac_014607</name>
</gene>
<organism evidence="1 2">
    <name type="scientific">Flemingia macrophylla</name>
    <dbReference type="NCBI Taxonomy" id="520843"/>
    <lineage>
        <taxon>Eukaryota</taxon>
        <taxon>Viridiplantae</taxon>
        <taxon>Streptophyta</taxon>
        <taxon>Embryophyta</taxon>
        <taxon>Tracheophyta</taxon>
        <taxon>Spermatophyta</taxon>
        <taxon>Magnoliopsida</taxon>
        <taxon>eudicotyledons</taxon>
        <taxon>Gunneridae</taxon>
        <taxon>Pentapetalae</taxon>
        <taxon>rosids</taxon>
        <taxon>fabids</taxon>
        <taxon>Fabales</taxon>
        <taxon>Fabaceae</taxon>
        <taxon>Papilionoideae</taxon>
        <taxon>50 kb inversion clade</taxon>
        <taxon>NPAAA clade</taxon>
        <taxon>indigoferoid/millettioid clade</taxon>
        <taxon>Phaseoleae</taxon>
        <taxon>Flemingia</taxon>
    </lineage>
</organism>
<comment type="caution">
    <text evidence="1">The sequence shown here is derived from an EMBL/GenBank/DDBJ whole genome shotgun (WGS) entry which is preliminary data.</text>
</comment>